<proteinExistence type="predicted"/>
<dbReference type="OrthoDB" id="512217at2"/>
<comment type="subcellular location">
    <subcellularLocation>
        <location evidence="1">Cell membrane</location>
        <topology evidence="1">Multi-pass membrane protein</topology>
    </subcellularLocation>
</comment>
<organism evidence="7 8">
    <name type="scientific">Micromonospora narathiwatensis</name>
    <dbReference type="NCBI Taxonomy" id="299146"/>
    <lineage>
        <taxon>Bacteria</taxon>
        <taxon>Bacillati</taxon>
        <taxon>Actinomycetota</taxon>
        <taxon>Actinomycetes</taxon>
        <taxon>Micromonosporales</taxon>
        <taxon>Micromonosporaceae</taxon>
        <taxon>Micromonospora</taxon>
    </lineage>
</organism>
<feature type="transmembrane region" description="Helical" evidence="6">
    <location>
        <begin position="301"/>
        <end position="327"/>
    </location>
</feature>
<dbReference type="Proteomes" id="UP000198765">
    <property type="component" value="Chromosome I"/>
</dbReference>
<keyword evidence="5 6" id="KW-0472">Membrane</keyword>
<dbReference type="PATRIC" id="fig|299146.4.peg.658"/>
<evidence type="ECO:0000256" key="4">
    <source>
        <dbReference type="ARBA" id="ARBA00022989"/>
    </source>
</evidence>
<evidence type="ECO:0000256" key="6">
    <source>
        <dbReference type="SAM" id="Phobius"/>
    </source>
</evidence>
<feature type="transmembrane region" description="Helical" evidence="6">
    <location>
        <begin position="333"/>
        <end position="356"/>
    </location>
</feature>
<feature type="transmembrane region" description="Helical" evidence="6">
    <location>
        <begin position="34"/>
        <end position="56"/>
    </location>
</feature>
<dbReference type="GO" id="GO:0005886">
    <property type="term" value="C:plasma membrane"/>
    <property type="evidence" value="ECO:0007669"/>
    <property type="project" value="UniProtKB-SubCell"/>
</dbReference>
<feature type="transmembrane region" description="Helical" evidence="6">
    <location>
        <begin position="176"/>
        <end position="198"/>
    </location>
</feature>
<feature type="transmembrane region" description="Helical" evidence="6">
    <location>
        <begin position="219"/>
        <end position="239"/>
    </location>
</feature>
<name>A0A1A8Z5V8_9ACTN</name>
<dbReference type="EMBL" id="LT594324">
    <property type="protein sequence ID" value="SBT39327.1"/>
    <property type="molecule type" value="Genomic_DNA"/>
</dbReference>
<dbReference type="PANTHER" id="PTHR30250">
    <property type="entry name" value="PST FAMILY PREDICTED COLANIC ACID TRANSPORTER"/>
    <property type="match status" value="1"/>
</dbReference>
<dbReference type="RefSeq" id="WP_157739811.1">
    <property type="nucleotide sequence ID" value="NZ_LT594324.1"/>
</dbReference>
<feature type="transmembrane region" description="Helical" evidence="6">
    <location>
        <begin position="119"/>
        <end position="139"/>
    </location>
</feature>
<keyword evidence="3 6" id="KW-0812">Transmembrane</keyword>
<evidence type="ECO:0000256" key="5">
    <source>
        <dbReference type="ARBA" id="ARBA00023136"/>
    </source>
</evidence>
<keyword evidence="4 6" id="KW-1133">Transmembrane helix</keyword>
<evidence type="ECO:0000313" key="7">
    <source>
        <dbReference type="EMBL" id="SBT39327.1"/>
    </source>
</evidence>
<feature type="transmembrane region" description="Helical" evidence="6">
    <location>
        <begin position="368"/>
        <end position="386"/>
    </location>
</feature>
<dbReference type="PANTHER" id="PTHR30250:SF26">
    <property type="entry name" value="PSMA PROTEIN"/>
    <property type="match status" value="1"/>
</dbReference>
<keyword evidence="2" id="KW-1003">Cell membrane</keyword>
<dbReference type="InterPro" id="IPR050833">
    <property type="entry name" value="Poly_Biosynth_Transport"/>
</dbReference>
<accession>A0A1A8Z5V8</accession>
<evidence type="ECO:0000313" key="8">
    <source>
        <dbReference type="Proteomes" id="UP000198765"/>
    </source>
</evidence>
<evidence type="ECO:0000256" key="2">
    <source>
        <dbReference type="ARBA" id="ARBA00022475"/>
    </source>
</evidence>
<feature type="transmembrane region" description="Helical" evidence="6">
    <location>
        <begin position="77"/>
        <end position="99"/>
    </location>
</feature>
<feature type="transmembrane region" description="Helical" evidence="6">
    <location>
        <begin position="259"/>
        <end position="280"/>
    </location>
</feature>
<keyword evidence="8" id="KW-1185">Reference proteome</keyword>
<sequence>MAATLVSRGVAVIAPLALVPVTLADLGPDLYGLWGAVTAVTAMAAFADLGLGNGLMTRLAPCYATGDWRRARRYVSSAYLLLTALAGGAVVVLWSVSGLVPWTALFHAGPAVGAEARPIALACLTAFLVNVPLSLVVRVQFAYQQVAQSNLWQAVGGLLSVPLVLLAVRADLPPAGVIAASVAGPPLTNLLTSCWVYGRRLPRLRPSVRMVDWHVARELFGLSGLFLVLTVVMSVASNVDALVIAHRLDLADVTDFTVTARLFAQLGLLISLVNVPLWPANGEALARGELDWVRRTTRQMTILSTTVAVVLGGVLVVTGAPLLALWAGVRLDGAGWLLAGLAGWWILLATVSPCFMVQNAAGVVRPQLLGWAAFVVVSVPLKWYGAQRWGVAAVPFAGIVAYLLTVVPGALRGYRAAVSRAADGTDRERKSHDDA</sequence>
<reference evidence="7 8" key="1">
    <citation type="submission" date="2016-06" db="EMBL/GenBank/DDBJ databases">
        <authorList>
            <person name="Kjaerup R.B."/>
            <person name="Dalgaard T.S."/>
            <person name="Juul-Madsen H.R."/>
        </authorList>
    </citation>
    <scope>NUCLEOTIDE SEQUENCE [LARGE SCALE GENOMIC DNA]</scope>
    <source>
        <strain evidence="7 8">DSM 45248</strain>
    </source>
</reference>
<dbReference type="AlphaFoldDB" id="A0A1A8Z5V8"/>
<gene>
    <name evidence="7" type="ORF">GA0070621_0645</name>
</gene>
<feature type="transmembrane region" description="Helical" evidence="6">
    <location>
        <begin position="151"/>
        <end position="170"/>
    </location>
</feature>
<feature type="transmembrane region" description="Helical" evidence="6">
    <location>
        <begin position="392"/>
        <end position="411"/>
    </location>
</feature>
<evidence type="ECO:0000256" key="3">
    <source>
        <dbReference type="ARBA" id="ARBA00022692"/>
    </source>
</evidence>
<evidence type="ECO:0000256" key="1">
    <source>
        <dbReference type="ARBA" id="ARBA00004651"/>
    </source>
</evidence>
<protein>
    <submittedName>
        <fullName evidence="7">Membrane protein involved in the export of O-antigen and teichoic acid</fullName>
    </submittedName>
</protein>